<dbReference type="Proteomes" id="UP000078387">
    <property type="component" value="Unassembled WGS sequence"/>
</dbReference>
<evidence type="ECO:0000259" key="6">
    <source>
        <dbReference type="Pfam" id="PF05916"/>
    </source>
</evidence>
<organism evidence="7 8">
    <name type="scientific">Entamoeba histolytica</name>
    <dbReference type="NCBI Taxonomy" id="5759"/>
    <lineage>
        <taxon>Eukaryota</taxon>
        <taxon>Amoebozoa</taxon>
        <taxon>Evosea</taxon>
        <taxon>Archamoebae</taxon>
        <taxon>Mastigamoebida</taxon>
        <taxon>Entamoebidae</taxon>
        <taxon>Entamoeba</taxon>
    </lineage>
</organism>
<protein>
    <recommendedName>
        <fullName evidence="5">DNA replication complex GINS protein PSF1</fullName>
    </recommendedName>
</protein>
<comment type="caution">
    <text evidence="7">The sequence shown here is derived from an EMBL/GenBank/DDBJ whole genome shotgun (WGS) entry which is preliminary data.</text>
</comment>
<evidence type="ECO:0000256" key="1">
    <source>
        <dbReference type="ARBA" id="ARBA00004123"/>
    </source>
</evidence>
<dbReference type="CDD" id="cd11581">
    <property type="entry name" value="GINS_A"/>
    <property type="match status" value="1"/>
</dbReference>
<proteinExistence type="inferred from homology"/>
<dbReference type="EMBL" id="BDEQ01000001">
    <property type="protein sequence ID" value="GAT96844.1"/>
    <property type="molecule type" value="Genomic_DNA"/>
</dbReference>
<accession>A0A5K1VRJ8</accession>
<dbReference type="VEuPathDB" id="AmoebaDB:KM1_263910"/>
<evidence type="ECO:0000313" key="8">
    <source>
        <dbReference type="Proteomes" id="UP000078387"/>
    </source>
</evidence>
<dbReference type="VEuPathDB" id="AmoebaDB:EHI8A_188110"/>
<dbReference type="Gene3D" id="1.20.58.1030">
    <property type="match status" value="1"/>
</dbReference>
<evidence type="ECO:0000256" key="2">
    <source>
        <dbReference type="ARBA" id="ARBA00006677"/>
    </source>
</evidence>
<dbReference type="VEuPathDB" id="AmoebaDB:EHI5A_176680"/>
<dbReference type="Pfam" id="PF05916">
    <property type="entry name" value="Sld5"/>
    <property type="match status" value="1"/>
</dbReference>
<dbReference type="PANTHER" id="PTHR12914">
    <property type="entry name" value="PARTNER OF SLD5"/>
    <property type="match status" value="1"/>
</dbReference>
<dbReference type="OMA" id="YSVNSEV"/>
<reference evidence="7 8" key="1">
    <citation type="submission" date="2016-05" db="EMBL/GenBank/DDBJ databases">
        <title>First whole genome sequencing of Entamoeba histolytica HM1:IMSS-clone-6.</title>
        <authorList>
            <person name="Mukherjee Avik.K."/>
            <person name="Izumyama S."/>
            <person name="Nakada-Tsukui K."/>
            <person name="Nozaki T."/>
        </authorList>
    </citation>
    <scope>NUCLEOTIDE SEQUENCE [LARGE SCALE GENOMIC DNA]</scope>
    <source>
        <strain evidence="7 8">HM1:IMSS clone 6</strain>
    </source>
</reference>
<comment type="similarity">
    <text evidence="2 5">Belongs to the GINS1/PSF1 family.</text>
</comment>
<evidence type="ECO:0000256" key="3">
    <source>
        <dbReference type="ARBA" id="ARBA00022705"/>
    </source>
</evidence>
<comment type="function">
    <text evidence="5">Required for correct functioning of the GINS complex, a complex that plays an essential role in the initiation of DNA replication, and progression of DNA replication forks. GINS complex seems to bind preferentially to single-stranded DNA.</text>
</comment>
<dbReference type="VEuPathDB" id="AmoebaDB:EHI_136990"/>
<name>A0A5K1VRJ8_ENTHI</name>
<evidence type="ECO:0000256" key="4">
    <source>
        <dbReference type="ARBA" id="ARBA00023242"/>
    </source>
</evidence>
<keyword evidence="4 5" id="KW-0539">Nucleus</keyword>
<dbReference type="SUPFAM" id="SSF158573">
    <property type="entry name" value="GINS helical bundle-like"/>
    <property type="match status" value="1"/>
</dbReference>
<gene>
    <name evidence="7" type="ORF">CL6EHI_136990</name>
</gene>
<comment type="subcellular location">
    <subcellularLocation>
        <location evidence="1 5">Nucleus</location>
    </subcellularLocation>
</comment>
<dbReference type="VEuPathDB" id="AmoebaDB:EHI7A_164010"/>
<comment type="subunit">
    <text evidence="5">Component of the GINS complex.</text>
</comment>
<evidence type="ECO:0000313" key="7">
    <source>
        <dbReference type="EMBL" id="GAT96844.1"/>
    </source>
</evidence>
<dbReference type="InterPro" id="IPR036224">
    <property type="entry name" value="GINS_bundle-like_dom_sf"/>
</dbReference>
<dbReference type="GO" id="GO:0000811">
    <property type="term" value="C:GINS complex"/>
    <property type="evidence" value="ECO:0007669"/>
    <property type="project" value="UniProtKB-UniRule"/>
</dbReference>
<dbReference type="InterPro" id="IPR021151">
    <property type="entry name" value="GINS_A"/>
</dbReference>
<dbReference type="GO" id="GO:1902983">
    <property type="term" value="P:DNA strand elongation involved in mitotic DNA replication"/>
    <property type="evidence" value="ECO:0007669"/>
    <property type="project" value="TreeGrafter"/>
</dbReference>
<feature type="domain" description="GINS subunit" evidence="6">
    <location>
        <begin position="55"/>
        <end position="113"/>
    </location>
</feature>
<dbReference type="AlphaFoldDB" id="A0A5K1VRJ8"/>
<evidence type="ECO:0000256" key="5">
    <source>
        <dbReference type="RuleBase" id="RU368085"/>
    </source>
</evidence>
<dbReference type="InterPro" id="IPR005339">
    <property type="entry name" value="GINS_Psf1"/>
</dbReference>
<dbReference type="PANTHER" id="PTHR12914:SF2">
    <property type="entry name" value="DNA REPLICATION COMPLEX GINS PROTEIN PSF1"/>
    <property type="match status" value="1"/>
</dbReference>
<keyword evidence="3 5" id="KW-0235">DNA replication</keyword>
<sequence>MASIIHEKLVEAIKELDRSGNTLPPPNKELIEQIKEELTGFKESQILNPRMVYANALRQRLKDLYEIYLSERLKRIENIRWEIGTALPVNIRASMTNDEIQYFKQYCKIVGEYGVNSEVDVVSDTLYPPINNYINVRANVTKGMDDLPQNPSIYTTNGLLKLDNSEVQCVLRNSTVDSLIHLGVLSIVD</sequence>